<dbReference type="eggNOG" id="ENOG502QV0B">
    <property type="taxonomic scope" value="Eukaryota"/>
</dbReference>
<feature type="coiled-coil region" evidence="4">
    <location>
        <begin position="427"/>
        <end position="468"/>
    </location>
</feature>
<dbReference type="PRINTS" id="PR01248">
    <property type="entry name" value="TYPE1KERATIN"/>
</dbReference>
<dbReference type="Bgee" id="ENSLACG00000009556">
    <property type="expression patterns" value="Expressed in pelvic fin and 6 other cell types or tissues"/>
</dbReference>
<protein>
    <recommendedName>
        <fullName evidence="5">IF rod domain-containing protein</fullName>
    </recommendedName>
</protein>
<dbReference type="PANTHER" id="PTHR23239:SF344">
    <property type="entry name" value="KERATIN, TYPE I CYTOSKELETAL 15-LIKE"/>
    <property type="match status" value="1"/>
</dbReference>
<organism evidence="6 7">
    <name type="scientific">Latimeria chalumnae</name>
    <name type="common">Coelacanth</name>
    <dbReference type="NCBI Taxonomy" id="7897"/>
    <lineage>
        <taxon>Eukaryota</taxon>
        <taxon>Metazoa</taxon>
        <taxon>Chordata</taxon>
        <taxon>Craniata</taxon>
        <taxon>Vertebrata</taxon>
        <taxon>Euteleostomi</taxon>
        <taxon>Coelacanthiformes</taxon>
        <taxon>Coelacanthidae</taxon>
        <taxon>Latimeria</taxon>
    </lineage>
</organism>
<evidence type="ECO:0000313" key="6">
    <source>
        <dbReference type="Ensembl" id="ENSLACP00000010857.1"/>
    </source>
</evidence>
<dbReference type="STRING" id="7897.ENSLACP00000010857"/>
<dbReference type="FunFam" id="1.20.5.500:FF:000001">
    <property type="entry name" value="Type II keratin 23"/>
    <property type="match status" value="2"/>
</dbReference>
<dbReference type="Gene3D" id="1.20.5.170">
    <property type="match status" value="2"/>
</dbReference>
<dbReference type="Pfam" id="PF00038">
    <property type="entry name" value="Filament"/>
    <property type="match status" value="2"/>
</dbReference>
<feature type="domain" description="IF rod" evidence="5">
    <location>
        <begin position="28"/>
        <end position="334"/>
    </location>
</feature>
<dbReference type="EMBL" id="AFYH01153600">
    <property type="status" value="NOT_ANNOTATED_CDS"/>
    <property type="molecule type" value="Genomic_DNA"/>
</dbReference>
<dbReference type="PROSITE" id="PS00226">
    <property type="entry name" value="IF_ROD_1"/>
    <property type="match status" value="2"/>
</dbReference>
<feature type="domain" description="IF rod" evidence="5">
    <location>
        <begin position="430"/>
        <end position="741"/>
    </location>
</feature>
<dbReference type="OMA" id="DIEAWFQ"/>
<dbReference type="SMART" id="SM01391">
    <property type="entry name" value="Filament"/>
    <property type="match status" value="2"/>
</dbReference>
<dbReference type="EMBL" id="AFYH01153602">
    <property type="status" value="NOT_ANNOTATED_CDS"/>
    <property type="molecule type" value="Genomic_DNA"/>
</dbReference>
<keyword evidence="2 4" id="KW-0175">Coiled coil</keyword>
<feature type="coiled-coil region" evidence="4">
    <location>
        <begin position="25"/>
        <end position="66"/>
    </location>
</feature>
<dbReference type="EMBL" id="AFYH01153597">
    <property type="status" value="NOT_ANNOTATED_CDS"/>
    <property type="molecule type" value="Genomic_DNA"/>
</dbReference>
<evidence type="ECO:0000313" key="7">
    <source>
        <dbReference type="Proteomes" id="UP000008672"/>
    </source>
</evidence>
<reference evidence="6" key="3">
    <citation type="submission" date="2025-09" db="UniProtKB">
        <authorList>
            <consortium name="Ensembl"/>
        </authorList>
    </citation>
    <scope>IDENTIFICATION</scope>
</reference>
<feature type="coiled-coil region" evidence="4">
    <location>
        <begin position="278"/>
        <end position="333"/>
    </location>
</feature>
<comment type="similarity">
    <text evidence="3">Belongs to the intermediate filament family.</text>
</comment>
<proteinExistence type="inferred from homology"/>
<feature type="coiled-coil region" evidence="4">
    <location>
        <begin position="192"/>
        <end position="252"/>
    </location>
</feature>
<evidence type="ECO:0000256" key="4">
    <source>
        <dbReference type="SAM" id="Coils"/>
    </source>
</evidence>
<evidence type="ECO:0000256" key="1">
    <source>
        <dbReference type="ARBA" id="ARBA00022754"/>
    </source>
</evidence>
<dbReference type="EMBL" id="AFYH01153599">
    <property type="status" value="NOT_ANNOTATED_CDS"/>
    <property type="molecule type" value="Genomic_DNA"/>
</dbReference>
<dbReference type="GO" id="GO:0005882">
    <property type="term" value="C:intermediate filament"/>
    <property type="evidence" value="ECO:0007669"/>
    <property type="project" value="UniProtKB-KW"/>
</dbReference>
<dbReference type="EMBL" id="AFYH01153598">
    <property type="status" value="NOT_ANNOTATED_CDS"/>
    <property type="molecule type" value="Genomic_DNA"/>
</dbReference>
<dbReference type="AlphaFoldDB" id="H3AMI6"/>
<dbReference type="HOGENOM" id="CLU_017850_0_0_1"/>
<dbReference type="Gene3D" id="1.20.5.1160">
    <property type="entry name" value="Vasodilator-stimulated phosphoprotein"/>
    <property type="match status" value="2"/>
</dbReference>
<dbReference type="PROSITE" id="PS51842">
    <property type="entry name" value="IF_ROD_2"/>
    <property type="match status" value="2"/>
</dbReference>
<feature type="coiled-coil region" evidence="4">
    <location>
        <begin position="126"/>
        <end position="160"/>
    </location>
</feature>
<dbReference type="GeneTree" id="ENSGT00950000182969"/>
<dbReference type="EMBL" id="AFYH01153595">
    <property type="status" value="NOT_ANNOTATED_CDS"/>
    <property type="molecule type" value="Genomic_DNA"/>
</dbReference>
<dbReference type="Ensembl" id="ENSLACT00000010937.1">
    <property type="protein sequence ID" value="ENSLACP00000010857.1"/>
    <property type="gene ID" value="ENSLACG00000009556.1"/>
</dbReference>
<dbReference type="InterPro" id="IPR039008">
    <property type="entry name" value="IF_rod_dom"/>
</dbReference>
<name>H3AMI6_LATCH</name>
<reference evidence="7" key="1">
    <citation type="submission" date="2011-08" db="EMBL/GenBank/DDBJ databases">
        <title>The draft genome of Latimeria chalumnae.</title>
        <authorList>
            <person name="Di Palma F."/>
            <person name="Alfoldi J."/>
            <person name="Johnson J."/>
            <person name="Berlin A."/>
            <person name="Gnerre S."/>
            <person name="Jaffe D."/>
            <person name="MacCallum I."/>
            <person name="Young S."/>
            <person name="Walker B.J."/>
            <person name="Lander E."/>
            <person name="Lindblad-Toh K."/>
        </authorList>
    </citation>
    <scope>NUCLEOTIDE SEQUENCE [LARGE SCALE GENOMIC DNA]</scope>
    <source>
        <strain evidence="7">Wild caught</strain>
    </source>
</reference>
<accession>H3AMI6</accession>
<dbReference type="SUPFAM" id="SSF64593">
    <property type="entry name" value="Intermediate filament protein, coiled coil region"/>
    <property type="match status" value="4"/>
</dbReference>
<keyword evidence="7" id="KW-1185">Reference proteome</keyword>
<dbReference type="InterPro" id="IPR018039">
    <property type="entry name" value="IF_conserved"/>
</dbReference>
<dbReference type="EMBL" id="AFYH01153594">
    <property type="status" value="NOT_ANNOTATED_CDS"/>
    <property type="molecule type" value="Genomic_DNA"/>
</dbReference>
<dbReference type="Proteomes" id="UP000008672">
    <property type="component" value="Unassembled WGS sequence"/>
</dbReference>
<dbReference type="FunCoup" id="H3AMI6">
    <property type="interactions" value="761"/>
</dbReference>
<dbReference type="EMBL" id="AFYH01153603">
    <property type="status" value="NOT_ANNOTATED_CDS"/>
    <property type="molecule type" value="Genomic_DNA"/>
</dbReference>
<dbReference type="Gene3D" id="1.20.5.500">
    <property type="entry name" value="Single helix bin"/>
    <property type="match status" value="2"/>
</dbReference>
<dbReference type="EMBL" id="AFYH01153596">
    <property type="status" value="NOT_ANNOTATED_CDS"/>
    <property type="molecule type" value="Genomic_DNA"/>
</dbReference>
<keyword evidence="1 3" id="KW-0403">Intermediate filament</keyword>
<feature type="coiled-coil region" evidence="4">
    <location>
        <begin position="540"/>
        <end position="567"/>
    </location>
</feature>
<evidence type="ECO:0000256" key="3">
    <source>
        <dbReference type="RuleBase" id="RU000685"/>
    </source>
</evidence>
<dbReference type="InParanoid" id="H3AMI6"/>
<reference evidence="6" key="2">
    <citation type="submission" date="2025-08" db="UniProtKB">
        <authorList>
            <consortium name="Ensembl"/>
        </authorList>
    </citation>
    <scope>IDENTIFICATION</scope>
</reference>
<evidence type="ECO:0000259" key="5">
    <source>
        <dbReference type="PROSITE" id="PS51842"/>
    </source>
</evidence>
<sequence>MPSRASAGYTLTSGFGGGYSESLLNINEKQTMQNLNDRLATYLEKVRSLEAANTQLEVKIREYYNKRAPVSGRDWSSYFVTIEGLRSQQALYLITLSVRTCESYAAPFLYRYESEVALRQGVEADIAGLRKLLDELTLIKADLETQIEGLKEELVYLKKNHEEELIALRGQLGGSVNVEVDSAPSPDLTKTMNEIREQYETLATKNQRELEDWYNTQVEQVQTQVVQNTETLASSKNEITELTRSAQSLEIELSSLFTMKSALENTLEDTKYRYGVQLSQLQNVISRLEDDLGAVRSDMERQSAEYKLLLDIKTRLEQEIATYRRLLEGEETRKKRERNHDNFWEGKKNSVRVRALERPRIGAMKAASVYAGAGQSGTRISAANLDMLRYSGGAGGSFRAATGYSGGGGGFSSNFGFGGGSDYGLLNADEKQTMQNLNDRLASYLEKVRALEASNTQLEVKIREYYQKQSPVAGRDWSHYLKIINDLHSQIAAATISNSKTVLQIDNARLTFDDFRVKFETELNLKQSVEADMVGLRRLMSELALGKQDLEIQIGNLKEELVILKSNHEENLKASLGKMSGSVNVEVDSAPGVDLNKAIAEIREEFDALAAKNHRKAEAFYNSQVEEVQTQVTQDTEEVQVSKSKLTELKRVFQSLEIELSSLYSMIRALESTVEETNQRYGLQLASLQCQVVQTQEELERIRGAMTHQASEYEMLLSIKTRLEMEIATYRRLLDGEGSRTSTARGTKKKVFTLIEEVVDGVVVSSRIKQTGHTQTT</sequence>
<dbReference type="InterPro" id="IPR002957">
    <property type="entry name" value="Keratin_I"/>
</dbReference>
<dbReference type="PANTHER" id="PTHR23239">
    <property type="entry name" value="INTERMEDIATE FILAMENT"/>
    <property type="match status" value="1"/>
</dbReference>
<dbReference type="EMBL" id="AFYH01153601">
    <property type="status" value="NOT_ANNOTATED_CDS"/>
    <property type="molecule type" value="Genomic_DNA"/>
</dbReference>
<evidence type="ECO:0000256" key="2">
    <source>
        <dbReference type="ARBA" id="ARBA00023054"/>
    </source>
</evidence>
<dbReference type="GO" id="GO:0005198">
    <property type="term" value="F:structural molecule activity"/>
    <property type="evidence" value="ECO:0007669"/>
    <property type="project" value="InterPro"/>
</dbReference>
<dbReference type="FunFam" id="1.20.5.170:FF:000002">
    <property type="entry name" value="Type I keratin KA11"/>
    <property type="match status" value="2"/>
</dbReference>